<dbReference type="STRING" id="1489064.WH96_09940"/>
<protein>
    <recommendedName>
        <fullName evidence="3">Nitrile hydratase beta subunit domain-containing protein</fullName>
    </recommendedName>
</protein>
<dbReference type="SUPFAM" id="SSF50090">
    <property type="entry name" value="Electron transport accessory proteins"/>
    <property type="match status" value="1"/>
</dbReference>
<evidence type="ECO:0000313" key="2">
    <source>
        <dbReference type="Proteomes" id="UP000035444"/>
    </source>
</evidence>
<gene>
    <name evidence="1" type="ORF">WH96_09940</name>
</gene>
<organism evidence="1 2">
    <name type="scientific">Kiloniella spongiae</name>
    <dbReference type="NCBI Taxonomy" id="1489064"/>
    <lineage>
        <taxon>Bacteria</taxon>
        <taxon>Pseudomonadati</taxon>
        <taxon>Pseudomonadota</taxon>
        <taxon>Alphaproteobacteria</taxon>
        <taxon>Rhodospirillales</taxon>
        <taxon>Kiloniellaceae</taxon>
        <taxon>Kiloniella</taxon>
    </lineage>
</organism>
<dbReference type="InterPro" id="IPR042262">
    <property type="entry name" value="CN_hydtase_beta_C"/>
</dbReference>
<dbReference type="Proteomes" id="UP000035444">
    <property type="component" value="Unassembled WGS sequence"/>
</dbReference>
<name>A0A0H2MJW1_9PROT</name>
<dbReference type="AlphaFoldDB" id="A0A0H2MJW1"/>
<accession>A0A0H2MJW1</accession>
<dbReference type="EMBL" id="LAQL01000006">
    <property type="protein sequence ID" value="KLN61027.1"/>
    <property type="molecule type" value="Genomic_DNA"/>
</dbReference>
<keyword evidence="2" id="KW-1185">Reference proteome</keyword>
<sequence>MLTINNPKPLSHLDGNPAFDELWQAQVLSMVDALITENVITPVNWSESFGKNLNAAYQKGDPDNLDTYFSAALTTLEKLITDQCEITKTDVTKKHEDWRQAYLSTPHGKPVQLS</sequence>
<reference evidence="1 2" key="1">
    <citation type="submission" date="2015-03" db="EMBL/GenBank/DDBJ databases">
        <title>Genome Sequence of Kiloniella spongiae MEBiC09566, isolated from a marine sponge.</title>
        <authorList>
            <person name="Shao Z."/>
            <person name="Wang L."/>
            <person name="Li X."/>
        </authorList>
    </citation>
    <scope>NUCLEOTIDE SEQUENCE [LARGE SCALE GENOMIC DNA]</scope>
    <source>
        <strain evidence="1 2">MEBiC09566</strain>
    </source>
</reference>
<proteinExistence type="predicted"/>
<evidence type="ECO:0000313" key="1">
    <source>
        <dbReference type="EMBL" id="KLN61027.1"/>
    </source>
</evidence>
<dbReference type="InterPro" id="IPR008990">
    <property type="entry name" value="Elect_transpt_acc-like_dom_sf"/>
</dbReference>
<evidence type="ECO:0008006" key="3">
    <source>
        <dbReference type="Google" id="ProtNLM"/>
    </source>
</evidence>
<dbReference type="Gene3D" id="1.10.472.20">
    <property type="entry name" value="Nitrile hydratase, beta subunit"/>
    <property type="match status" value="1"/>
</dbReference>
<comment type="caution">
    <text evidence="1">The sequence shown here is derived from an EMBL/GenBank/DDBJ whole genome shotgun (WGS) entry which is preliminary data.</text>
</comment>